<accession>A0ABT4LPA1</accession>
<dbReference type="Proteomes" id="UP001069802">
    <property type="component" value="Unassembled WGS sequence"/>
</dbReference>
<gene>
    <name evidence="1" type="ORF">O4H49_19450</name>
</gene>
<evidence type="ECO:0000313" key="2">
    <source>
        <dbReference type="Proteomes" id="UP001069802"/>
    </source>
</evidence>
<organism evidence="1 2">
    <name type="scientific">Kiloniella laminariae</name>
    <dbReference type="NCBI Taxonomy" id="454162"/>
    <lineage>
        <taxon>Bacteria</taxon>
        <taxon>Pseudomonadati</taxon>
        <taxon>Pseudomonadota</taxon>
        <taxon>Alphaproteobacteria</taxon>
        <taxon>Rhodospirillales</taxon>
        <taxon>Kiloniellaceae</taxon>
        <taxon>Kiloniella</taxon>
    </lineage>
</organism>
<keyword evidence="2" id="KW-1185">Reference proteome</keyword>
<sequence length="118" mass="12974">MKTGLDSEMVKEGVVKDPRQQDADDFFFTPFEAVFDDEDEVVALHLDDLLPDDSGAVVLFAGEGQPVYLETLDMIVHSGISHEHITASGVDVTGLHVYNFASGLTLYSESEVIIQTER</sequence>
<comment type="caution">
    <text evidence="1">The sequence shown here is derived from an EMBL/GenBank/DDBJ whole genome shotgun (WGS) entry which is preliminary data.</text>
</comment>
<dbReference type="EMBL" id="JAPWGY010000013">
    <property type="protein sequence ID" value="MCZ4282968.1"/>
    <property type="molecule type" value="Genomic_DNA"/>
</dbReference>
<reference evidence="1" key="1">
    <citation type="submission" date="2022-12" db="EMBL/GenBank/DDBJ databases">
        <title>Bacterial isolates from different developmental stages of Nematostella vectensis.</title>
        <authorList>
            <person name="Fraune S."/>
        </authorList>
    </citation>
    <scope>NUCLEOTIDE SEQUENCE</scope>
    <source>
        <strain evidence="1">G21630-S1</strain>
    </source>
</reference>
<protein>
    <submittedName>
        <fullName evidence="1">Uncharacterized protein</fullName>
    </submittedName>
</protein>
<dbReference type="RefSeq" id="WP_269425110.1">
    <property type="nucleotide sequence ID" value="NZ_JAPWGY010000013.1"/>
</dbReference>
<name>A0ABT4LPA1_9PROT</name>
<evidence type="ECO:0000313" key="1">
    <source>
        <dbReference type="EMBL" id="MCZ4282968.1"/>
    </source>
</evidence>
<proteinExistence type="predicted"/>